<evidence type="ECO:0000313" key="5">
    <source>
        <dbReference type="EMBL" id="EQD62615.1"/>
    </source>
</evidence>
<comment type="caution">
    <text evidence="5">The sequence shown here is derived from an EMBL/GenBank/DDBJ whole genome shotgun (WGS) entry which is preliminary data.</text>
</comment>
<keyword evidence="1" id="KW-0805">Transcription regulation</keyword>
<dbReference type="PANTHER" id="PTHR30146:SF153">
    <property type="entry name" value="LACTOSE OPERON REPRESSOR"/>
    <property type="match status" value="1"/>
</dbReference>
<sequence length="205" mass="22645">AATQERVLRAISDLNYQPNIAARNLRSARAHAMGLVYDNPNPYYIISAQNGVLSACREAGFGLQIHPCDSASPTLLEELLDLVRHSRLAGLVLAPPMSERPELVNALAAHDIHFVRIISAAADPQDGYPCVYVDDRDAAYDITKHLIQLGHQRIGFIWGGTSHRSSSERYLGYESALKDYGLPLDRKLVIPGDYSFDDGFRGARK</sequence>
<dbReference type="AlphaFoldDB" id="T1C8P4"/>
<evidence type="ECO:0000256" key="1">
    <source>
        <dbReference type="ARBA" id="ARBA00023015"/>
    </source>
</evidence>
<evidence type="ECO:0000256" key="3">
    <source>
        <dbReference type="ARBA" id="ARBA00023163"/>
    </source>
</evidence>
<feature type="non-terminal residue" evidence="5">
    <location>
        <position position="205"/>
    </location>
</feature>
<accession>T1C8P4</accession>
<keyword evidence="3" id="KW-0804">Transcription</keyword>
<dbReference type="Pfam" id="PF00532">
    <property type="entry name" value="Peripla_BP_1"/>
    <property type="match status" value="1"/>
</dbReference>
<reference evidence="5" key="1">
    <citation type="submission" date="2013-08" db="EMBL/GenBank/DDBJ databases">
        <authorList>
            <person name="Mendez C."/>
            <person name="Richter M."/>
            <person name="Ferrer M."/>
            <person name="Sanchez J."/>
        </authorList>
    </citation>
    <scope>NUCLEOTIDE SEQUENCE</scope>
</reference>
<dbReference type="Gene3D" id="3.40.50.2300">
    <property type="match status" value="2"/>
</dbReference>
<dbReference type="EMBL" id="AUZX01006754">
    <property type="protein sequence ID" value="EQD62615.1"/>
    <property type="molecule type" value="Genomic_DNA"/>
</dbReference>
<gene>
    <name evidence="5" type="ORF">B1A_09469</name>
</gene>
<organism evidence="5">
    <name type="scientific">mine drainage metagenome</name>
    <dbReference type="NCBI Taxonomy" id="410659"/>
    <lineage>
        <taxon>unclassified sequences</taxon>
        <taxon>metagenomes</taxon>
        <taxon>ecological metagenomes</taxon>
    </lineage>
</organism>
<dbReference type="InterPro" id="IPR000843">
    <property type="entry name" value="HTH_LacI"/>
</dbReference>
<dbReference type="GO" id="GO:0003700">
    <property type="term" value="F:DNA-binding transcription factor activity"/>
    <property type="evidence" value="ECO:0007669"/>
    <property type="project" value="TreeGrafter"/>
</dbReference>
<feature type="non-terminal residue" evidence="5">
    <location>
        <position position="1"/>
    </location>
</feature>
<dbReference type="InterPro" id="IPR010982">
    <property type="entry name" value="Lambda_DNA-bd_dom_sf"/>
</dbReference>
<dbReference type="GO" id="GO:0000976">
    <property type="term" value="F:transcription cis-regulatory region binding"/>
    <property type="evidence" value="ECO:0007669"/>
    <property type="project" value="TreeGrafter"/>
</dbReference>
<dbReference type="Gene3D" id="1.10.260.40">
    <property type="entry name" value="lambda repressor-like DNA-binding domains"/>
    <property type="match status" value="1"/>
</dbReference>
<dbReference type="PROSITE" id="PS50932">
    <property type="entry name" value="HTH_LACI_2"/>
    <property type="match status" value="1"/>
</dbReference>
<keyword evidence="2" id="KW-0238">DNA-binding</keyword>
<dbReference type="SUPFAM" id="SSF53822">
    <property type="entry name" value="Periplasmic binding protein-like I"/>
    <property type="match status" value="1"/>
</dbReference>
<name>T1C8P4_9ZZZZ</name>
<reference evidence="5" key="2">
    <citation type="journal article" date="2014" name="ISME J.">
        <title>Microbial stratification in low pH oxic and suboxic macroscopic growths along an acid mine drainage.</title>
        <authorList>
            <person name="Mendez-Garcia C."/>
            <person name="Mesa V."/>
            <person name="Sprenger R.R."/>
            <person name="Richter M."/>
            <person name="Diez M.S."/>
            <person name="Solano J."/>
            <person name="Bargiela R."/>
            <person name="Golyshina O.V."/>
            <person name="Manteca A."/>
            <person name="Ramos J.L."/>
            <person name="Gallego J.R."/>
            <person name="Llorente I."/>
            <person name="Martins Dos Santos V.A."/>
            <person name="Jensen O.N."/>
            <person name="Pelaez A.I."/>
            <person name="Sanchez J."/>
            <person name="Ferrer M."/>
        </authorList>
    </citation>
    <scope>NUCLEOTIDE SEQUENCE</scope>
</reference>
<dbReference type="PANTHER" id="PTHR30146">
    <property type="entry name" value="LACI-RELATED TRANSCRIPTIONAL REPRESSOR"/>
    <property type="match status" value="1"/>
</dbReference>
<evidence type="ECO:0000259" key="4">
    <source>
        <dbReference type="PROSITE" id="PS50932"/>
    </source>
</evidence>
<dbReference type="CDD" id="cd01392">
    <property type="entry name" value="HTH_LacI"/>
    <property type="match status" value="1"/>
</dbReference>
<evidence type="ECO:0000256" key="2">
    <source>
        <dbReference type="ARBA" id="ARBA00023125"/>
    </source>
</evidence>
<dbReference type="InterPro" id="IPR001761">
    <property type="entry name" value="Peripla_BP/Lac1_sug-bd_dom"/>
</dbReference>
<proteinExistence type="predicted"/>
<protein>
    <submittedName>
        <fullName evidence="5">Transcriptional regulator, LacI family</fullName>
    </submittedName>
</protein>
<feature type="domain" description="HTH lacI-type" evidence="4">
    <location>
        <begin position="1"/>
        <end position="27"/>
    </location>
</feature>
<dbReference type="InterPro" id="IPR028082">
    <property type="entry name" value="Peripla_BP_I"/>
</dbReference>